<dbReference type="PROSITE" id="PS50297">
    <property type="entry name" value="ANK_REP_REGION"/>
    <property type="match status" value="3"/>
</dbReference>
<name>A0A1Y2I217_9FUNG</name>
<feature type="region of interest" description="Disordered" evidence="3">
    <location>
        <begin position="419"/>
        <end position="649"/>
    </location>
</feature>
<dbReference type="EMBL" id="MCFL01000002">
    <property type="protein sequence ID" value="ORZ40907.1"/>
    <property type="molecule type" value="Genomic_DNA"/>
</dbReference>
<dbReference type="PANTHER" id="PTHR24135:SF28">
    <property type="entry name" value="LD13733P"/>
    <property type="match status" value="1"/>
</dbReference>
<gene>
    <name evidence="4" type="ORF">BCR44DRAFT_1481917</name>
</gene>
<feature type="repeat" description="ANK" evidence="1">
    <location>
        <begin position="274"/>
        <end position="306"/>
    </location>
</feature>
<dbReference type="GO" id="GO:0035255">
    <property type="term" value="F:ionotropic glutamate receptor binding"/>
    <property type="evidence" value="ECO:0007669"/>
    <property type="project" value="TreeGrafter"/>
</dbReference>
<dbReference type="STRING" id="765915.A0A1Y2I217"/>
<keyword evidence="2" id="KW-0175">Coiled coil</keyword>
<sequence>MSIASSDSAPTASDGAGLLQTTVVLKVQLPHGHKPKMLKYQSSELVWTAKLQLIDLLPDLAASVKDIWNWGLQEDNCEPIRLKALPGMKSATVTKQFLDDGKSFADYGLAGEVSVQFCPRTRITQLTEKEASKINTKKAQKKFMEYLSSRNMEKLRESVEKGFDVNFYSEGDTNDTPLVTAVRNDDKNLIKLLIEDGGAHLDFRTPDGKTALHWAAQLNKFVALRSLLSYGAWHSAPEYPNLSTPVHIAASLGHNEILAHLLSCRASPNPVDRSGKFPLHVACAGSHVACVQTLLQYGADSNCINETRNTPLHVCAANNAIECAKELLKRGANKDQPNRAGQAPQQVAVLATNHDLADIIIKFSKDEAEPYPSPDPKMFADFERKQHATNALAADSLPMSASNASGLIQPMAQLSLQRTVTAPPPPSHPPYDMSEPASTSISHQPSMSQQPSLSQHPSMSHFPSVSVHASLNRHGQYSDSHQPLPDPLTQLPPPPPVPLFHASSSSQSGSGQLDSTPLAPPQDQFALPPPPPLPDFSPTSTPSTTVSAHSGLPPPPPLPPAPAFLQSTSGLPPPPPLPLQTASPSPPNAYSTYRAESPPTNTVTPNVLPPPPPLPTLSTSPAQRHNSAPPPMSPSSPTGAAFNSVSPNYATVSGGTIGASAAAAAAAAGGAVPMSMPNLQRVMATFTPEQRKVFKTLLDENKRLQSELERVEAENQQLKRMIQGTGGGGGGNGLATTAAAATAAATDDDGIGNVHGHGLEYGPRQRNRHD</sequence>
<feature type="compositionally biased region" description="Polar residues" evidence="3">
    <location>
        <begin position="467"/>
        <end position="481"/>
    </location>
</feature>
<accession>A0A1Y2I217</accession>
<dbReference type="InterPro" id="IPR051569">
    <property type="entry name" value="SHANK"/>
</dbReference>
<dbReference type="InterPro" id="IPR036770">
    <property type="entry name" value="Ankyrin_rpt-contain_sf"/>
</dbReference>
<keyword evidence="1" id="KW-0040">ANK repeat</keyword>
<dbReference type="SUPFAM" id="SSF48403">
    <property type="entry name" value="Ankyrin repeat"/>
    <property type="match status" value="1"/>
</dbReference>
<comment type="caution">
    <text evidence="4">The sequence shown here is derived from an EMBL/GenBank/DDBJ whole genome shotgun (WGS) entry which is preliminary data.</text>
</comment>
<dbReference type="GO" id="GO:0030160">
    <property type="term" value="F:synaptic receptor adaptor activity"/>
    <property type="evidence" value="ECO:0007669"/>
    <property type="project" value="TreeGrafter"/>
</dbReference>
<feature type="compositionally biased region" description="Low complexity" evidence="3">
    <location>
        <begin position="597"/>
        <end position="606"/>
    </location>
</feature>
<feature type="compositionally biased region" description="Low complexity" evidence="3">
    <location>
        <begin position="442"/>
        <end position="461"/>
    </location>
</feature>
<dbReference type="PANTHER" id="PTHR24135">
    <property type="entry name" value="SH3 AND MULTIPLE ANKYRIN REPEAT DOMAINS PROTEIN"/>
    <property type="match status" value="1"/>
</dbReference>
<feature type="compositionally biased region" description="Pro residues" evidence="3">
    <location>
        <begin position="484"/>
        <end position="498"/>
    </location>
</feature>
<evidence type="ECO:0000256" key="1">
    <source>
        <dbReference type="PROSITE-ProRule" id="PRU00023"/>
    </source>
</evidence>
<organism evidence="4 5">
    <name type="scientific">Catenaria anguillulae PL171</name>
    <dbReference type="NCBI Taxonomy" id="765915"/>
    <lineage>
        <taxon>Eukaryota</taxon>
        <taxon>Fungi</taxon>
        <taxon>Fungi incertae sedis</taxon>
        <taxon>Blastocladiomycota</taxon>
        <taxon>Blastocladiomycetes</taxon>
        <taxon>Blastocladiales</taxon>
        <taxon>Catenariaceae</taxon>
        <taxon>Catenaria</taxon>
    </lineage>
</organism>
<reference evidence="4 5" key="1">
    <citation type="submission" date="2016-07" db="EMBL/GenBank/DDBJ databases">
        <title>Pervasive Adenine N6-methylation of Active Genes in Fungi.</title>
        <authorList>
            <consortium name="DOE Joint Genome Institute"/>
            <person name="Mondo S.J."/>
            <person name="Dannebaum R.O."/>
            <person name="Kuo R.C."/>
            <person name="Labutti K."/>
            <person name="Haridas S."/>
            <person name="Kuo A."/>
            <person name="Salamov A."/>
            <person name="Ahrendt S.R."/>
            <person name="Lipzen A."/>
            <person name="Sullivan W."/>
            <person name="Andreopoulos W.B."/>
            <person name="Clum A."/>
            <person name="Lindquist E."/>
            <person name="Daum C."/>
            <person name="Ramamoorthy G.K."/>
            <person name="Gryganskyi A."/>
            <person name="Culley D."/>
            <person name="Magnuson J.K."/>
            <person name="James T.Y."/>
            <person name="O'Malley M.A."/>
            <person name="Stajich J.E."/>
            <person name="Spatafora J.W."/>
            <person name="Visel A."/>
            <person name="Grigoriev I.V."/>
        </authorList>
    </citation>
    <scope>NUCLEOTIDE SEQUENCE [LARGE SCALE GENOMIC DNA]</scope>
    <source>
        <strain evidence="4 5">PL171</strain>
    </source>
</reference>
<dbReference type="InterPro" id="IPR002110">
    <property type="entry name" value="Ankyrin_rpt"/>
</dbReference>
<dbReference type="Pfam" id="PF12796">
    <property type="entry name" value="Ank_2"/>
    <property type="match status" value="2"/>
</dbReference>
<evidence type="ECO:0000313" key="5">
    <source>
        <dbReference type="Proteomes" id="UP000193411"/>
    </source>
</evidence>
<feature type="compositionally biased region" description="Pro residues" evidence="3">
    <location>
        <begin position="552"/>
        <end position="562"/>
    </location>
</feature>
<feature type="repeat" description="ANK" evidence="1">
    <location>
        <begin position="307"/>
        <end position="339"/>
    </location>
</feature>
<feature type="repeat" description="ANK" evidence="1">
    <location>
        <begin position="207"/>
        <end position="232"/>
    </location>
</feature>
<keyword evidence="5" id="KW-1185">Reference proteome</keyword>
<evidence type="ECO:0000256" key="2">
    <source>
        <dbReference type="SAM" id="Coils"/>
    </source>
</evidence>
<feature type="coiled-coil region" evidence="2">
    <location>
        <begin position="694"/>
        <end position="721"/>
    </location>
</feature>
<dbReference type="PROSITE" id="PS50088">
    <property type="entry name" value="ANK_REPEAT"/>
    <property type="match status" value="4"/>
</dbReference>
<dbReference type="Proteomes" id="UP000193411">
    <property type="component" value="Unassembled WGS sequence"/>
</dbReference>
<proteinExistence type="predicted"/>
<dbReference type="AlphaFoldDB" id="A0A1Y2I217"/>
<dbReference type="Gene3D" id="1.25.40.20">
    <property type="entry name" value="Ankyrin repeat-containing domain"/>
    <property type="match status" value="2"/>
</dbReference>
<protein>
    <submittedName>
        <fullName evidence="4">Uncharacterized protein</fullName>
    </submittedName>
</protein>
<dbReference type="SMART" id="SM00248">
    <property type="entry name" value="ANK"/>
    <property type="match status" value="5"/>
</dbReference>
<evidence type="ECO:0000256" key="3">
    <source>
        <dbReference type="SAM" id="MobiDB-lite"/>
    </source>
</evidence>
<dbReference type="OrthoDB" id="5401212at2759"/>
<evidence type="ECO:0000313" key="4">
    <source>
        <dbReference type="EMBL" id="ORZ40907.1"/>
    </source>
</evidence>
<feature type="repeat" description="ANK" evidence="1">
    <location>
        <begin position="241"/>
        <end position="273"/>
    </location>
</feature>
<feature type="compositionally biased region" description="Low complexity" evidence="3">
    <location>
        <begin position="503"/>
        <end position="512"/>
    </location>
</feature>
<feature type="region of interest" description="Disordered" evidence="3">
    <location>
        <begin position="740"/>
        <end position="770"/>
    </location>
</feature>